<evidence type="ECO:0000256" key="4">
    <source>
        <dbReference type="PROSITE-ProRule" id="PRU00335"/>
    </source>
</evidence>
<dbReference type="InterPro" id="IPR050109">
    <property type="entry name" value="HTH-type_TetR-like_transc_reg"/>
</dbReference>
<evidence type="ECO:0000259" key="6">
    <source>
        <dbReference type="PROSITE" id="PS50977"/>
    </source>
</evidence>
<dbReference type="SUPFAM" id="SSF46689">
    <property type="entry name" value="Homeodomain-like"/>
    <property type="match status" value="1"/>
</dbReference>
<dbReference type="AlphaFoldDB" id="A0AA41QFP4"/>
<dbReference type="Proteomes" id="UP001165405">
    <property type="component" value="Unassembled WGS sequence"/>
</dbReference>
<keyword evidence="1" id="KW-0805">Transcription regulation</keyword>
<keyword evidence="2 4" id="KW-0238">DNA-binding</keyword>
<feature type="domain" description="HTH tetR-type" evidence="6">
    <location>
        <begin position="13"/>
        <end position="72"/>
    </location>
</feature>
<protein>
    <submittedName>
        <fullName evidence="7">TetR/AcrR family transcriptional regulator</fullName>
    </submittedName>
</protein>
<dbReference type="PANTHER" id="PTHR30055:SF234">
    <property type="entry name" value="HTH-TYPE TRANSCRIPTIONAL REGULATOR BETI"/>
    <property type="match status" value="1"/>
</dbReference>
<dbReference type="Pfam" id="PF21597">
    <property type="entry name" value="TetR_C_43"/>
    <property type="match status" value="1"/>
</dbReference>
<dbReference type="InterPro" id="IPR001647">
    <property type="entry name" value="HTH_TetR"/>
</dbReference>
<dbReference type="GO" id="GO:0000976">
    <property type="term" value="F:transcription cis-regulatory region binding"/>
    <property type="evidence" value="ECO:0007669"/>
    <property type="project" value="TreeGrafter"/>
</dbReference>
<dbReference type="SUPFAM" id="SSF48498">
    <property type="entry name" value="Tetracyclin repressor-like, C-terminal domain"/>
    <property type="match status" value="1"/>
</dbReference>
<sequence length="230" mass="25194">MTISPRPLRADAERNRRAIVDAAGTVFAKEGTAVTLEHIADVAGVGVGTIYRRFSSVEELVAVVLEEKMTRYADRTEQAAQQALTEPWEAFGDYVLFMLEQQATDLAFSEVILAPATATDLFRSEIGRALDASIQLVDRAKEAGAIREDFDHSDLYLLLNANAGLIRGAGRSAPDAWRRFGQYLLQAFRERGTETLAAPPAAWARAGRARRTAPKQPDEAPVRQVTEPPA</sequence>
<feature type="DNA-binding region" description="H-T-H motif" evidence="4">
    <location>
        <begin position="35"/>
        <end position="54"/>
    </location>
</feature>
<dbReference type="EMBL" id="JAKGSG010000045">
    <property type="protein sequence ID" value="MCF4122613.1"/>
    <property type="molecule type" value="Genomic_DNA"/>
</dbReference>
<evidence type="ECO:0000256" key="2">
    <source>
        <dbReference type="ARBA" id="ARBA00023125"/>
    </source>
</evidence>
<evidence type="ECO:0000313" key="8">
    <source>
        <dbReference type="Proteomes" id="UP001165405"/>
    </source>
</evidence>
<evidence type="ECO:0000256" key="3">
    <source>
        <dbReference type="ARBA" id="ARBA00023163"/>
    </source>
</evidence>
<evidence type="ECO:0000256" key="1">
    <source>
        <dbReference type="ARBA" id="ARBA00023015"/>
    </source>
</evidence>
<dbReference type="PROSITE" id="PS50977">
    <property type="entry name" value="HTH_TETR_2"/>
    <property type="match status" value="1"/>
</dbReference>
<dbReference type="Gene3D" id="1.10.357.10">
    <property type="entry name" value="Tetracycline Repressor, domain 2"/>
    <property type="match status" value="1"/>
</dbReference>
<dbReference type="InterPro" id="IPR049445">
    <property type="entry name" value="TetR_SbtR-like_C"/>
</dbReference>
<dbReference type="PRINTS" id="PR00455">
    <property type="entry name" value="HTHTETR"/>
</dbReference>
<name>A0AA41QFP4_9MICO</name>
<dbReference type="GO" id="GO:0003700">
    <property type="term" value="F:DNA-binding transcription factor activity"/>
    <property type="evidence" value="ECO:0007669"/>
    <property type="project" value="TreeGrafter"/>
</dbReference>
<dbReference type="Pfam" id="PF00440">
    <property type="entry name" value="TetR_N"/>
    <property type="match status" value="1"/>
</dbReference>
<keyword evidence="3" id="KW-0804">Transcription</keyword>
<proteinExistence type="predicted"/>
<organism evidence="7 8">
    <name type="scientific">Antribacter soli</name>
    <dbReference type="NCBI Taxonomy" id="2910976"/>
    <lineage>
        <taxon>Bacteria</taxon>
        <taxon>Bacillati</taxon>
        <taxon>Actinomycetota</taxon>
        <taxon>Actinomycetes</taxon>
        <taxon>Micrococcales</taxon>
        <taxon>Promicromonosporaceae</taxon>
        <taxon>Antribacter</taxon>
    </lineage>
</organism>
<comment type="caution">
    <text evidence="7">The sequence shown here is derived from an EMBL/GenBank/DDBJ whole genome shotgun (WGS) entry which is preliminary data.</text>
</comment>
<accession>A0AA41QFP4</accession>
<dbReference type="RefSeq" id="WP_236090411.1">
    <property type="nucleotide sequence ID" value="NZ_JAKGSG010000045.1"/>
</dbReference>
<dbReference type="InterPro" id="IPR009057">
    <property type="entry name" value="Homeodomain-like_sf"/>
</dbReference>
<reference evidence="7" key="1">
    <citation type="submission" date="2022-01" db="EMBL/GenBank/DDBJ databases">
        <title>Antribacter sp. nov., isolated from Guizhou of China.</title>
        <authorList>
            <person name="Chengliang C."/>
            <person name="Ya Z."/>
        </authorList>
    </citation>
    <scope>NUCLEOTIDE SEQUENCE</scope>
    <source>
        <strain evidence="7">KLBMP 9083</strain>
    </source>
</reference>
<evidence type="ECO:0000256" key="5">
    <source>
        <dbReference type="SAM" id="MobiDB-lite"/>
    </source>
</evidence>
<dbReference type="PANTHER" id="PTHR30055">
    <property type="entry name" value="HTH-TYPE TRANSCRIPTIONAL REGULATOR RUTR"/>
    <property type="match status" value="1"/>
</dbReference>
<keyword evidence="8" id="KW-1185">Reference proteome</keyword>
<feature type="region of interest" description="Disordered" evidence="5">
    <location>
        <begin position="199"/>
        <end position="230"/>
    </location>
</feature>
<evidence type="ECO:0000313" key="7">
    <source>
        <dbReference type="EMBL" id="MCF4122613.1"/>
    </source>
</evidence>
<dbReference type="InterPro" id="IPR036271">
    <property type="entry name" value="Tet_transcr_reg_TetR-rel_C_sf"/>
</dbReference>
<gene>
    <name evidence="7" type="ORF">L1785_16665</name>
</gene>